<evidence type="ECO:0000313" key="2">
    <source>
        <dbReference type="Proteomes" id="UP001525021"/>
    </source>
</evidence>
<evidence type="ECO:0000313" key="1">
    <source>
        <dbReference type="EMBL" id="MCS1395007.1"/>
    </source>
</evidence>
<accession>A0ABT2DKP2</accession>
<dbReference type="Pfam" id="PF10009">
    <property type="entry name" value="DUF2252"/>
    <property type="match status" value="1"/>
</dbReference>
<comment type="caution">
    <text evidence="1">The sequence shown here is derived from an EMBL/GenBank/DDBJ whole genome shotgun (WGS) entry which is preliminary data.</text>
</comment>
<dbReference type="EMBL" id="JANTOO010000004">
    <property type="protein sequence ID" value="MCS1395007.1"/>
    <property type="molecule type" value="Genomic_DNA"/>
</dbReference>
<gene>
    <name evidence="1" type="ORF">NXZ79_02850</name>
</gene>
<dbReference type="Proteomes" id="UP001525021">
    <property type="component" value="Unassembled WGS sequence"/>
</dbReference>
<protein>
    <submittedName>
        <fullName evidence="1">DUF2252 domain-containing protein</fullName>
    </submittedName>
</protein>
<name>A0ABT2DKP2_9BACI</name>
<organism evidence="1 2">
    <name type="scientific">Lysinibacillus pinottii</name>
    <dbReference type="NCBI Taxonomy" id="2973932"/>
    <lineage>
        <taxon>Bacteria</taxon>
        <taxon>Bacillati</taxon>
        <taxon>Bacillota</taxon>
        <taxon>Bacilli</taxon>
        <taxon>Bacillales</taxon>
        <taxon>Bacillaceae</taxon>
        <taxon>Lysinibacillus</taxon>
    </lineage>
</organism>
<dbReference type="RefSeq" id="WP_012292514.1">
    <property type="nucleotide sequence ID" value="NZ_JANTOO010000004.1"/>
</dbReference>
<reference evidence="1 2" key="1">
    <citation type="submission" date="2022-08" db="EMBL/GenBank/DDBJ databases">
        <title>Lysinibacillus sequencing.</title>
        <authorList>
            <person name="Dunlap C."/>
        </authorList>
    </citation>
    <scope>NUCLEOTIDE SEQUENCE [LARGE SCALE GENOMIC DNA]</scope>
    <source>
        <strain evidence="1 2">PB211</strain>
    </source>
</reference>
<keyword evidence="2" id="KW-1185">Reference proteome</keyword>
<proteinExistence type="predicted"/>
<dbReference type="PANTHER" id="PTHR39441">
    <property type="entry name" value="DUF2252 DOMAIN-CONTAINING PROTEIN"/>
    <property type="match status" value="1"/>
</dbReference>
<sequence>MEHALLEQVKHTRVFLRKELLNTIFEEFDAQRMKLTEAQRLEKYQKMLESPFRFFRGSAYLFYFDMTKISSIFHTPTLKPTWIQGDMHMDNFGAFQNEDGTIVFDVNDFDEGYVGSYLYDIIRMSVSIALYLEEQGVHRTAQETAIQHLLNSYMDQLKRFQRKQDDPLTLVFTKENTKGPAKKLLKKLEKRQSSQFLQDISYVNEDGQRLFISNDEIQPVTADEYNAITSALPAYKIKDIACKYGSGTASIGLKRYYILVENKKGASGVGELVLEMKEVRTAIPAYFLPYNQEFWKHYEHQGARVVGTQKAMHHLEDPHLDYITMNEQEFYIRERSPYKKKVKPKNYKNVADYYATTSIMGQIAAKIHARADIDYSHVFTYHSEDEILKTIGKDRHVFVDQVILQAMNYKDTVSSDFDLFKNWVDTQFKQQYQKDLSQ</sequence>
<dbReference type="PANTHER" id="PTHR39441:SF1">
    <property type="entry name" value="DUF2252 DOMAIN-CONTAINING PROTEIN"/>
    <property type="match status" value="1"/>
</dbReference>
<dbReference type="InterPro" id="IPR018721">
    <property type="entry name" value="DUF2252"/>
</dbReference>